<dbReference type="Proteomes" id="UP000254572">
    <property type="component" value="Unassembled WGS sequence"/>
</dbReference>
<dbReference type="GO" id="GO:0005524">
    <property type="term" value="F:ATP binding"/>
    <property type="evidence" value="ECO:0007669"/>
    <property type="project" value="InterPro"/>
</dbReference>
<protein>
    <submittedName>
        <fullName evidence="2">Uncharacterized protein conserved in bacteria</fullName>
    </submittedName>
</protein>
<dbReference type="RefSeq" id="WP_115611480.1">
    <property type="nucleotide sequence ID" value="NZ_JBHLZC010000001.1"/>
</dbReference>
<proteinExistence type="predicted"/>
<dbReference type="InterPro" id="IPR027417">
    <property type="entry name" value="P-loop_NTPase"/>
</dbReference>
<dbReference type="GO" id="GO:0003677">
    <property type="term" value="F:DNA binding"/>
    <property type="evidence" value="ECO:0007669"/>
    <property type="project" value="InterPro"/>
</dbReference>
<dbReference type="Gene3D" id="3.40.50.300">
    <property type="entry name" value="P-loop containing nucleotide triphosphate hydrolases"/>
    <property type="match status" value="1"/>
</dbReference>
<dbReference type="EMBL" id="UFUW01000001">
    <property type="protein sequence ID" value="SUX22075.1"/>
    <property type="molecule type" value="Genomic_DNA"/>
</dbReference>
<accession>A0A381E6S6</accession>
<gene>
    <name evidence="2" type="ORF">NCTC13294_01161</name>
</gene>
<dbReference type="SUPFAM" id="SSF52540">
    <property type="entry name" value="P-loop containing nucleoside triphosphate hydrolases"/>
    <property type="match status" value="2"/>
</dbReference>
<dbReference type="InterPro" id="IPR006935">
    <property type="entry name" value="Helicase/UvrB_N"/>
</dbReference>
<feature type="domain" description="Helicase/UvrB N-terminal" evidence="1">
    <location>
        <begin position="128"/>
        <end position="283"/>
    </location>
</feature>
<dbReference type="Pfam" id="PF04851">
    <property type="entry name" value="ResIII"/>
    <property type="match status" value="1"/>
</dbReference>
<dbReference type="AlphaFoldDB" id="A0A381E6S6"/>
<sequence>MANFHEHLIINRWSLSLFNQRDLHTFKERLGDDRFVGIDEETGQTRFFEQLNNSIFHTDALPVHDLRRYDLHIIAHWRRITARRNRQEGYVLQMKYFQYLSLLFTEIYLDRYFNRREELLAALNDTLLRYRQEKESRELQPCIAEDLNRIAFWNATGSGKTLLMHVNILQFRHYCQGKMDKTIILTPNEGLSRQHVEELTLSGLNGVLFDKNKSKSGSVFDIEVIDINKLAESGREKTVAVEAFAGRNLVLVDEGHRGTSGEAWMQRREALIGSGFAFEYSATFGQAVAKGKTVAAQEEDMRKKKAKWMFGTGSLKKLDDAQQAQLALSTAEKAEARQDALFEVYAKAVLFDYSYKFFYADGYGKESLILNMEAADYARHDRLYFTACLLAFYQQIYLFEQGGKLLDEWNLAPPLWIFVGYKVNDENSDIFQVLDFLAFFLRERARVLPWLQDLLADRAQIVNKAGNNLFARRFVPLADFIGKEAALYTDILRRLFGNESGGQLTVSLLKKTDGELALSVGNAKPFGVINIGKAADFFKTAQGNAAFLCRSDEFGESLFSDINKRNSEIKVLIGSRKFSEGWSSWRVATMGLLNMGKSEGTQIIQLFGRGVRLKGRGFSLKRSLPHERPKGLHLDKLETLNIFAVNADYMKQFKEYLRGEGITPPDEVLTLDFKVQPNLPAVPLQTLQLKDGYKDNQKLGFKRQEMVPLFEVPEKWQGRIKEIEAVLDAYPRVQAMSGTADEAAAARQQREPQKLDSRLFPAFDWEAVYLQLLEYKLARTWSNLRLDKSRLRAFAEGNDWYKLYIPPSELAVHSFAAVQKQQDLLVELLCLYMERFYSRLKAAYEGQFYELATVDASQGAFSDSYQFEIEPGDDGGVYERRLLELKAIVEAGDLQQAMRWQSPSECIEAICFPPHLFYPLMVLQGDESLPIKMKPLLLNADSEINFVRDLQKAHKAGQLRDWAGGRDLFLLRNAANKSKGLGFALAGNFYPDFLLWLVDRNNTKRQWLAFVDPKGIRHLGLDNPKFALHEEVKRLERDLSLDISLSGFILSQTPLGDLLNVDANAEALRARHILFMADEDYLPSLFSLMLEDV</sequence>
<dbReference type="OrthoDB" id="9804145at2"/>
<dbReference type="REBASE" id="423382">
    <property type="entry name" value="Cva13294ORF1163P"/>
</dbReference>
<name>A0A381E6S6_9GAMM</name>
<organism evidence="2 3">
    <name type="scientific">Cardiobacterium valvarum</name>
    <dbReference type="NCBI Taxonomy" id="194702"/>
    <lineage>
        <taxon>Bacteria</taxon>
        <taxon>Pseudomonadati</taxon>
        <taxon>Pseudomonadota</taxon>
        <taxon>Gammaproteobacteria</taxon>
        <taxon>Cardiobacteriales</taxon>
        <taxon>Cardiobacteriaceae</taxon>
        <taxon>Cardiobacterium</taxon>
    </lineage>
</organism>
<reference evidence="2 3" key="1">
    <citation type="submission" date="2018-06" db="EMBL/GenBank/DDBJ databases">
        <authorList>
            <consortium name="Pathogen Informatics"/>
            <person name="Doyle S."/>
        </authorList>
    </citation>
    <scope>NUCLEOTIDE SEQUENCE [LARGE SCALE GENOMIC DNA]</scope>
    <source>
        <strain evidence="2 3">NCTC13294</strain>
    </source>
</reference>
<evidence type="ECO:0000259" key="1">
    <source>
        <dbReference type="Pfam" id="PF04851"/>
    </source>
</evidence>
<evidence type="ECO:0000313" key="3">
    <source>
        <dbReference type="Proteomes" id="UP000254572"/>
    </source>
</evidence>
<dbReference type="GO" id="GO:0016787">
    <property type="term" value="F:hydrolase activity"/>
    <property type="evidence" value="ECO:0007669"/>
    <property type="project" value="InterPro"/>
</dbReference>
<keyword evidence="3" id="KW-1185">Reference proteome</keyword>
<evidence type="ECO:0000313" key="2">
    <source>
        <dbReference type="EMBL" id="SUX22075.1"/>
    </source>
</evidence>